<dbReference type="EMBL" id="JAPQKH010000002">
    <property type="protein sequence ID" value="KAJ5114126.1"/>
    <property type="molecule type" value="Genomic_DNA"/>
</dbReference>
<organism evidence="2 3">
    <name type="scientific">Penicillium angulare</name>
    <dbReference type="NCBI Taxonomy" id="116970"/>
    <lineage>
        <taxon>Eukaryota</taxon>
        <taxon>Fungi</taxon>
        <taxon>Dikarya</taxon>
        <taxon>Ascomycota</taxon>
        <taxon>Pezizomycotina</taxon>
        <taxon>Eurotiomycetes</taxon>
        <taxon>Eurotiomycetidae</taxon>
        <taxon>Eurotiales</taxon>
        <taxon>Aspergillaceae</taxon>
        <taxon>Penicillium</taxon>
    </lineage>
</organism>
<sequence>MADRIRTLSGLRPTGCNVQFRHISGHAYLWSLDRSIEATKAKGTGPETAQNPDLVVSGALKHPNHENHK</sequence>
<evidence type="ECO:0000256" key="1">
    <source>
        <dbReference type="SAM" id="MobiDB-lite"/>
    </source>
</evidence>
<gene>
    <name evidence="2" type="ORF">N7456_002660</name>
</gene>
<name>A0A9W9G8Q8_9EURO</name>
<evidence type="ECO:0000313" key="2">
    <source>
        <dbReference type="EMBL" id="KAJ5114126.1"/>
    </source>
</evidence>
<evidence type="ECO:0000313" key="3">
    <source>
        <dbReference type="Proteomes" id="UP001149165"/>
    </source>
</evidence>
<protein>
    <submittedName>
        <fullName evidence="2">Uncharacterized protein</fullName>
    </submittedName>
</protein>
<accession>A0A9W9G8Q8</accession>
<dbReference type="Proteomes" id="UP001149165">
    <property type="component" value="Unassembled WGS sequence"/>
</dbReference>
<reference evidence="2" key="2">
    <citation type="journal article" date="2023" name="IMA Fungus">
        <title>Comparative genomic study of the Penicillium genus elucidates a diverse pangenome and 15 lateral gene transfer events.</title>
        <authorList>
            <person name="Petersen C."/>
            <person name="Sorensen T."/>
            <person name="Nielsen M.R."/>
            <person name="Sondergaard T.E."/>
            <person name="Sorensen J.L."/>
            <person name="Fitzpatrick D.A."/>
            <person name="Frisvad J.C."/>
            <person name="Nielsen K.L."/>
        </authorList>
    </citation>
    <scope>NUCLEOTIDE SEQUENCE</scope>
    <source>
        <strain evidence="2">IBT 30069</strain>
    </source>
</reference>
<comment type="caution">
    <text evidence="2">The sequence shown here is derived from an EMBL/GenBank/DDBJ whole genome shotgun (WGS) entry which is preliminary data.</text>
</comment>
<keyword evidence="3" id="KW-1185">Reference proteome</keyword>
<dbReference type="AlphaFoldDB" id="A0A9W9G8Q8"/>
<proteinExistence type="predicted"/>
<feature type="region of interest" description="Disordered" evidence="1">
    <location>
        <begin position="41"/>
        <end position="69"/>
    </location>
</feature>
<reference evidence="2" key="1">
    <citation type="submission" date="2022-11" db="EMBL/GenBank/DDBJ databases">
        <authorList>
            <person name="Petersen C."/>
        </authorList>
    </citation>
    <scope>NUCLEOTIDE SEQUENCE</scope>
    <source>
        <strain evidence="2">IBT 30069</strain>
    </source>
</reference>